<accession>A0A4V6N5N3</accession>
<dbReference type="SUPFAM" id="SSF55785">
    <property type="entry name" value="PYP-like sensor domain (PAS domain)"/>
    <property type="match status" value="2"/>
</dbReference>
<comment type="catalytic activity">
    <reaction evidence="1">
        <text>ATP + protein L-histidine = ADP + protein N-phospho-L-histidine.</text>
        <dbReference type="EC" id="2.7.13.3"/>
    </reaction>
</comment>
<dbReference type="InterPro" id="IPR013655">
    <property type="entry name" value="PAS_fold_3"/>
</dbReference>
<dbReference type="InterPro" id="IPR036890">
    <property type="entry name" value="HATPase_C_sf"/>
</dbReference>
<keyword evidence="18" id="KW-1185">Reference proteome</keyword>
<dbReference type="NCBIfam" id="TIGR00229">
    <property type="entry name" value="sensory_box"/>
    <property type="match status" value="1"/>
</dbReference>
<dbReference type="PROSITE" id="PS50113">
    <property type="entry name" value="PAC"/>
    <property type="match status" value="1"/>
</dbReference>
<dbReference type="PANTHER" id="PTHR42878:SF7">
    <property type="entry name" value="SENSOR HISTIDINE KINASE GLRK"/>
    <property type="match status" value="1"/>
</dbReference>
<dbReference type="InterPro" id="IPR003661">
    <property type="entry name" value="HisK_dim/P_dom"/>
</dbReference>
<dbReference type="FunFam" id="1.10.287.130:FF:000001">
    <property type="entry name" value="Two-component sensor histidine kinase"/>
    <property type="match status" value="1"/>
</dbReference>
<dbReference type="GO" id="GO:0000155">
    <property type="term" value="F:phosphorelay sensor kinase activity"/>
    <property type="evidence" value="ECO:0007669"/>
    <property type="project" value="InterPro"/>
</dbReference>
<dbReference type="SMART" id="SM00086">
    <property type="entry name" value="PAC"/>
    <property type="match status" value="1"/>
</dbReference>
<dbReference type="InterPro" id="IPR000014">
    <property type="entry name" value="PAS"/>
</dbReference>
<feature type="domain" description="Histidine kinase" evidence="14">
    <location>
        <begin position="455"/>
        <end position="667"/>
    </location>
</feature>
<evidence type="ECO:0000256" key="5">
    <source>
        <dbReference type="ARBA" id="ARBA00022679"/>
    </source>
</evidence>
<keyword evidence="9" id="KW-0067">ATP-binding</keyword>
<comment type="subcellular location">
    <subcellularLocation>
        <location evidence="2">Membrane</location>
        <topology evidence="2">Multi-pass membrane protein</topology>
    </subcellularLocation>
</comment>
<protein>
    <recommendedName>
        <fullName evidence="3">histidine kinase</fullName>
        <ecNumber evidence="3">2.7.13.3</ecNumber>
    </recommendedName>
</protein>
<evidence type="ECO:0000259" key="15">
    <source>
        <dbReference type="PROSITE" id="PS50112"/>
    </source>
</evidence>
<organism evidence="17 18">
    <name type="scientific">Pedobacter frigiditerrae</name>
    <dbReference type="NCBI Taxonomy" id="2530452"/>
    <lineage>
        <taxon>Bacteria</taxon>
        <taxon>Pseudomonadati</taxon>
        <taxon>Bacteroidota</taxon>
        <taxon>Sphingobacteriia</taxon>
        <taxon>Sphingobacteriales</taxon>
        <taxon>Sphingobacteriaceae</taxon>
        <taxon>Pedobacter</taxon>
    </lineage>
</organism>
<evidence type="ECO:0000313" key="17">
    <source>
        <dbReference type="EMBL" id="TCC88076.1"/>
    </source>
</evidence>
<keyword evidence="10" id="KW-1133">Transmembrane helix</keyword>
<dbReference type="Gene3D" id="3.30.450.20">
    <property type="entry name" value="PAS domain"/>
    <property type="match status" value="3"/>
</dbReference>
<dbReference type="EC" id="2.7.13.3" evidence="3"/>
<dbReference type="InterPro" id="IPR005467">
    <property type="entry name" value="His_kinase_dom"/>
</dbReference>
<keyword evidence="13" id="KW-0175">Coiled coil</keyword>
<evidence type="ECO:0000256" key="10">
    <source>
        <dbReference type="ARBA" id="ARBA00022989"/>
    </source>
</evidence>
<dbReference type="InterPro" id="IPR001610">
    <property type="entry name" value="PAC"/>
</dbReference>
<dbReference type="Proteomes" id="UP000292884">
    <property type="component" value="Unassembled WGS sequence"/>
</dbReference>
<dbReference type="PROSITE" id="PS50112">
    <property type="entry name" value="PAS"/>
    <property type="match status" value="1"/>
</dbReference>
<dbReference type="GO" id="GO:0005524">
    <property type="term" value="F:ATP binding"/>
    <property type="evidence" value="ECO:0007669"/>
    <property type="project" value="UniProtKB-KW"/>
</dbReference>
<dbReference type="CDD" id="cd00082">
    <property type="entry name" value="HisKA"/>
    <property type="match status" value="1"/>
</dbReference>
<evidence type="ECO:0000259" key="14">
    <source>
        <dbReference type="PROSITE" id="PS50109"/>
    </source>
</evidence>
<evidence type="ECO:0000313" key="18">
    <source>
        <dbReference type="Proteomes" id="UP000292884"/>
    </source>
</evidence>
<dbReference type="Pfam" id="PF02518">
    <property type="entry name" value="HATPase_c"/>
    <property type="match status" value="1"/>
</dbReference>
<keyword evidence="11" id="KW-0902">Two-component regulatory system</keyword>
<dbReference type="PROSITE" id="PS50109">
    <property type="entry name" value="HIS_KIN"/>
    <property type="match status" value="1"/>
</dbReference>
<dbReference type="GO" id="GO:0030295">
    <property type="term" value="F:protein kinase activator activity"/>
    <property type="evidence" value="ECO:0007669"/>
    <property type="project" value="TreeGrafter"/>
</dbReference>
<evidence type="ECO:0000256" key="13">
    <source>
        <dbReference type="SAM" id="Coils"/>
    </source>
</evidence>
<dbReference type="Gene3D" id="3.30.565.10">
    <property type="entry name" value="Histidine kinase-like ATPase, C-terminal domain"/>
    <property type="match status" value="1"/>
</dbReference>
<evidence type="ECO:0000256" key="7">
    <source>
        <dbReference type="ARBA" id="ARBA00022741"/>
    </source>
</evidence>
<evidence type="ECO:0000256" key="8">
    <source>
        <dbReference type="ARBA" id="ARBA00022777"/>
    </source>
</evidence>
<evidence type="ECO:0000256" key="6">
    <source>
        <dbReference type="ARBA" id="ARBA00022692"/>
    </source>
</evidence>
<dbReference type="OrthoDB" id="9813151at2"/>
<evidence type="ECO:0000256" key="4">
    <source>
        <dbReference type="ARBA" id="ARBA00022553"/>
    </source>
</evidence>
<evidence type="ECO:0000256" key="9">
    <source>
        <dbReference type="ARBA" id="ARBA00022840"/>
    </source>
</evidence>
<keyword evidence="4" id="KW-0597">Phosphoprotein</keyword>
<dbReference type="GO" id="GO:0016020">
    <property type="term" value="C:membrane"/>
    <property type="evidence" value="ECO:0007669"/>
    <property type="project" value="UniProtKB-SubCell"/>
</dbReference>
<dbReference type="SMART" id="SM00388">
    <property type="entry name" value="HisKA"/>
    <property type="match status" value="1"/>
</dbReference>
<keyword evidence="6" id="KW-0812">Transmembrane</keyword>
<dbReference type="Gene3D" id="1.10.287.130">
    <property type="match status" value="1"/>
</dbReference>
<dbReference type="InterPro" id="IPR035965">
    <property type="entry name" value="PAS-like_dom_sf"/>
</dbReference>
<dbReference type="EMBL" id="SJSK01000006">
    <property type="protein sequence ID" value="TCC88076.1"/>
    <property type="molecule type" value="Genomic_DNA"/>
</dbReference>
<evidence type="ECO:0000259" key="16">
    <source>
        <dbReference type="PROSITE" id="PS50113"/>
    </source>
</evidence>
<comment type="caution">
    <text evidence="17">The sequence shown here is derived from an EMBL/GenBank/DDBJ whole genome shotgun (WGS) entry which is preliminary data.</text>
</comment>
<feature type="domain" description="PAS" evidence="15">
    <location>
        <begin position="327"/>
        <end position="397"/>
    </location>
</feature>
<dbReference type="InterPro" id="IPR036097">
    <property type="entry name" value="HisK_dim/P_sf"/>
</dbReference>
<evidence type="ECO:0000256" key="12">
    <source>
        <dbReference type="ARBA" id="ARBA00023136"/>
    </source>
</evidence>
<keyword evidence="7" id="KW-0547">Nucleotide-binding</keyword>
<dbReference type="GO" id="GO:0000156">
    <property type="term" value="F:phosphorelay response regulator activity"/>
    <property type="evidence" value="ECO:0007669"/>
    <property type="project" value="TreeGrafter"/>
</dbReference>
<dbReference type="Pfam" id="PF00512">
    <property type="entry name" value="HisKA"/>
    <property type="match status" value="1"/>
</dbReference>
<feature type="domain" description="PAC" evidence="16">
    <location>
        <begin position="400"/>
        <end position="451"/>
    </location>
</feature>
<sequence>MHKAPSLSNNQLLEILSFSKEAMAIYTTQDIVIEMANDAMLAFWGRDKSIIGLPLETALPELKGQPFIGMLQKVLQTGITDSGLAIPAELLIDGELQTSYFDYEYRAIKNELGETYCIFHTAADVTEKVLGMQAMELARKQETALYNEQALNEELAASNEELAAINEELNDLQEKLQSLNSELEERVNARTKELADSEARLRYMLADAPVAIAVFSGRDLVVESANKKVLEAWGKTDEIIGKPLHIGVPELVGQDFLTILDEVFTSSQPFYGNEVRALIEQNGVIEEVYSNFVYHPLKDDAGSTTSIMLVANVVTEQVKARKVIEESEQRFRFMLNAIPQQVWTATPDGALDYVNDVICADFGDSTAEIVGNGWQKYIHPEDLPKALIHWRNALETGTEYLVEFRLLFADGSYKWHLARALPFVEDGQIKSWIGTNTNIDVQKENEQKKDEFISIASHELKTPLTSVKAFNQLMSRTNDPEKLTKYISKSAEHITKLEKLITDLLDVTKINAGKMNYTMQAFDFTAMVKESIDNVQHGTNTHQIVLEQADAIEYHGDHFRLEQVMNNFLTNAIKYSPEGNQVLVNCKLENNNIIVSVKDFGVGIEEHSLDKLFDRYYRVDNTAMRFEGLGLGLFISSEILKRHQGSFWLESELGKGSTFYFRLPIEMQDDAKTIINTNDLYQDESIVISYDAANARVDVDWRGFQDLASVQNGGARIIAFLKRHQCTKACNDNTNVLGTWSEAVDWAGKEFFPMLEEAGLKHLAWIYPDSVFNKLSAKKTVDIAQGGIVTQFFTDLGLARNWLDSK</sequence>
<dbReference type="InterPro" id="IPR004358">
    <property type="entry name" value="Sig_transdc_His_kin-like_C"/>
</dbReference>
<dbReference type="Pfam" id="PF08447">
    <property type="entry name" value="PAS_3"/>
    <property type="match status" value="1"/>
</dbReference>
<dbReference type="Pfam" id="PF08448">
    <property type="entry name" value="PAS_4"/>
    <property type="match status" value="1"/>
</dbReference>
<dbReference type="FunFam" id="3.30.450.20:FF:000099">
    <property type="entry name" value="Sensory box sensor histidine kinase"/>
    <property type="match status" value="1"/>
</dbReference>
<dbReference type="InterPro" id="IPR050351">
    <property type="entry name" value="BphY/WalK/GraS-like"/>
</dbReference>
<dbReference type="InterPro" id="IPR003594">
    <property type="entry name" value="HATPase_dom"/>
</dbReference>
<dbReference type="PRINTS" id="PR00344">
    <property type="entry name" value="BCTRLSENSOR"/>
</dbReference>
<keyword evidence="12" id="KW-0472">Membrane</keyword>
<dbReference type="FunFam" id="3.30.565.10:FF:000006">
    <property type="entry name" value="Sensor histidine kinase WalK"/>
    <property type="match status" value="1"/>
</dbReference>
<evidence type="ECO:0000256" key="3">
    <source>
        <dbReference type="ARBA" id="ARBA00012438"/>
    </source>
</evidence>
<dbReference type="RefSeq" id="WP_131555040.1">
    <property type="nucleotide sequence ID" value="NZ_SJSK01000006.1"/>
</dbReference>
<dbReference type="CDD" id="cd00130">
    <property type="entry name" value="PAS"/>
    <property type="match status" value="1"/>
</dbReference>
<dbReference type="SMART" id="SM00387">
    <property type="entry name" value="HATPase_c"/>
    <property type="match status" value="1"/>
</dbReference>
<dbReference type="GO" id="GO:0007234">
    <property type="term" value="P:osmosensory signaling via phosphorelay pathway"/>
    <property type="evidence" value="ECO:0007669"/>
    <property type="project" value="TreeGrafter"/>
</dbReference>
<evidence type="ECO:0000256" key="2">
    <source>
        <dbReference type="ARBA" id="ARBA00004141"/>
    </source>
</evidence>
<keyword evidence="5" id="KW-0808">Transferase</keyword>
<dbReference type="SUPFAM" id="SSF55874">
    <property type="entry name" value="ATPase domain of HSP90 chaperone/DNA topoisomerase II/histidine kinase"/>
    <property type="match status" value="1"/>
</dbReference>
<dbReference type="SMART" id="SM00091">
    <property type="entry name" value="PAS"/>
    <property type="match status" value="3"/>
</dbReference>
<keyword evidence="8" id="KW-0418">Kinase</keyword>
<dbReference type="InterPro" id="IPR013656">
    <property type="entry name" value="PAS_4"/>
</dbReference>
<dbReference type="InterPro" id="IPR000700">
    <property type="entry name" value="PAS-assoc_C"/>
</dbReference>
<reference evidence="17 18" key="1">
    <citation type="submission" date="2019-02" db="EMBL/GenBank/DDBJ databases">
        <title>Pedobacter sp. RP-1-13 sp. nov., isolated from Arctic soil.</title>
        <authorList>
            <person name="Dahal R.H."/>
        </authorList>
    </citation>
    <scope>NUCLEOTIDE SEQUENCE [LARGE SCALE GENOMIC DNA]</scope>
    <source>
        <strain evidence="17 18">RP-1-13</strain>
    </source>
</reference>
<feature type="coiled-coil region" evidence="13">
    <location>
        <begin position="148"/>
        <end position="200"/>
    </location>
</feature>
<proteinExistence type="predicted"/>
<dbReference type="PANTHER" id="PTHR42878">
    <property type="entry name" value="TWO-COMPONENT HISTIDINE KINASE"/>
    <property type="match status" value="1"/>
</dbReference>
<evidence type="ECO:0000256" key="1">
    <source>
        <dbReference type="ARBA" id="ARBA00000085"/>
    </source>
</evidence>
<dbReference type="SUPFAM" id="SSF47384">
    <property type="entry name" value="Homodimeric domain of signal transducing histidine kinase"/>
    <property type="match status" value="1"/>
</dbReference>
<gene>
    <name evidence="17" type="ORF">EZ428_20355</name>
</gene>
<evidence type="ECO:0000256" key="11">
    <source>
        <dbReference type="ARBA" id="ARBA00023012"/>
    </source>
</evidence>
<name>A0A4V6N5N3_9SPHI</name>
<dbReference type="AlphaFoldDB" id="A0A4V6N5N3"/>